<sequence>MSDDYVNVEAPAQPREWFAVLFGSRLLRGELRFVHQLTDAVKSICLDEGLLLTDRPSHKVIFEDEDVNVLVSDIRQEVDRIQQKHYEGFHMPFVLVIDDQTLLELHEKYVEPNFSEDAWIYSLRGPCVKECVAVGAWDQIRADIKELKPLMDEYNPLKPLPIDRRESPLREEEFLSRNRDEGYSTRQRPIDRYEAEVRIRCNAPSPPITNGKSKITAVVVDGALIHVHNHPSLLERLAEDMDANVDYANIKDIQQLPRSDTEVLSLLRLFVLSTENTPRNQNAAEREYGVQLRRKITETMLKSRLLKEVRDVFVGGLHDRLSRDDITDNEILEAASAIHLLFRAFIQLGNHDFVLHEDALSLWRQMETPVFTLPARFWSVLPTDLTERLCDAAAEITTNNRDVYIDNIRVALEGLPSTRNDEHHAGPSTEGGDRRERRGNNGRPSVSAADRHDPYDWEDESDTSERYGTGEDGYDGRPRRDGRDGRDGHQENRRRQEEERRRREEEERIREAEELRELEEKAEREREFERIRHNQAMQQLEKKRWQEGNDLWLGLFVIVIVFVAVAVLCLS</sequence>
<evidence type="ECO:0000256" key="2">
    <source>
        <dbReference type="SAM" id="Phobius"/>
    </source>
</evidence>
<keyword evidence="2" id="KW-1133">Transmembrane helix</keyword>
<keyword evidence="2" id="KW-0812">Transmembrane</keyword>
<feature type="transmembrane region" description="Helical" evidence="2">
    <location>
        <begin position="551"/>
        <end position="570"/>
    </location>
</feature>
<dbReference type="EMBL" id="BTSX01000006">
    <property type="protein sequence ID" value="GMT03474.1"/>
    <property type="molecule type" value="Genomic_DNA"/>
</dbReference>
<keyword evidence="4" id="KW-1185">Reference proteome</keyword>
<evidence type="ECO:0000256" key="1">
    <source>
        <dbReference type="SAM" id="MobiDB-lite"/>
    </source>
</evidence>
<keyword evidence="2" id="KW-0472">Membrane</keyword>
<accession>A0AAV5UBJ1</accession>
<dbReference type="AlphaFoldDB" id="A0AAV5UBJ1"/>
<organism evidence="3 4">
    <name type="scientific">Pristionchus entomophagus</name>
    <dbReference type="NCBI Taxonomy" id="358040"/>
    <lineage>
        <taxon>Eukaryota</taxon>
        <taxon>Metazoa</taxon>
        <taxon>Ecdysozoa</taxon>
        <taxon>Nematoda</taxon>
        <taxon>Chromadorea</taxon>
        <taxon>Rhabditida</taxon>
        <taxon>Rhabditina</taxon>
        <taxon>Diplogasteromorpha</taxon>
        <taxon>Diplogasteroidea</taxon>
        <taxon>Neodiplogasteridae</taxon>
        <taxon>Pristionchus</taxon>
    </lineage>
</organism>
<protein>
    <submittedName>
        <fullName evidence="3">Uncharacterized protein</fullName>
    </submittedName>
</protein>
<name>A0AAV5UBJ1_9BILA</name>
<proteinExistence type="predicted"/>
<feature type="region of interest" description="Disordered" evidence="1">
    <location>
        <begin position="416"/>
        <end position="507"/>
    </location>
</feature>
<feature type="compositionally biased region" description="Basic and acidic residues" evidence="1">
    <location>
        <begin position="463"/>
        <end position="507"/>
    </location>
</feature>
<dbReference type="Proteomes" id="UP001432027">
    <property type="component" value="Unassembled WGS sequence"/>
</dbReference>
<evidence type="ECO:0000313" key="4">
    <source>
        <dbReference type="Proteomes" id="UP001432027"/>
    </source>
</evidence>
<reference evidence="3" key="1">
    <citation type="submission" date="2023-10" db="EMBL/GenBank/DDBJ databases">
        <title>Genome assembly of Pristionchus species.</title>
        <authorList>
            <person name="Yoshida K."/>
            <person name="Sommer R.J."/>
        </authorList>
    </citation>
    <scope>NUCLEOTIDE SEQUENCE</scope>
    <source>
        <strain evidence="3">RS0144</strain>
    </source>
</reference>
<gene>
    <name evidence="3" type="ORF">PENTCL1PPCAC_25648</name>
</gene>
<feature type="compositionally biased region" description="Basic and acidic residues" evidence="1">
    <location>
        <begin position="419"/>
        <end position="439"/>
    </location>
</feature>
<evidence type="ECO:0000313" key="3">
    <source>
        <dbReference type="EMBL" id="GMT03474.1"/>
    </source>
</evidence>
<comment type="caution">
    <text evidence="3">The sequence shown here is derived from an EMBL/GenBank/DDBJ whole genome shotgun (WGS) entry which is preliminary data.</text>
</comment>